<dbReference type="EMBL" id="JAXAFJ010000009">
    <property type="protein sequence ID" value="MDX6807182.1"/>
    <property type="molecule type" value="Genomic_DNA"/>
</dbReference>
<dbReference type="GO" id="GO:0016787">
    <property type="term" value="F:hydrolase activity"/>
    <property type="evidence" value="ECO:0007669"/>
    <property type="project" value="UniProtKB-KW"/>
</dbReference>
<dbReference type="InterPro" id="IPR012696">
    <property type="entry name" value="PhnM"/>
</dbReference>
<dbReference type="InterPro" id="IPR013108">
    <property type="entry name" value="Amidohydro_3"/>
</dbReference>
<organism evidence="2 3">
    <name type="scientific">Terrihabitans rhizophilus</name>
    <dbReference type="NCBI Taxonomy" id="3092662"/>
    <lineage>
        <taxon>Bacteria</taxon>
        <taxon>Pseudomonadati</taxon>
        <taxon>Pseudomonadota</taxon>
        <taxon>Alphaproteobacteria</taxon>
        <taxon>Hyphomicrobiales</taxon>
        <taxon>Terrihabitans</taxon>
    </lineage>
</organism>
<dbReference type="NCBIfam" id="NF011990">
    <property type="entry name" value="PRK15446.2-6"/>
    <property type="match status" value="1"/>
</dbReference>
<proteinExistence type="predicted"/>
<comment type="caution">
    <text evidence="2">The sequence shown here is derived from an EMBL/GenBank/DDBJ whole genome shotgun (WGS) entry which is preliminary data.</text>
</comment>
<dbReference type="RefSeq" id="WP_319845305.1">
    <property type="nucleotide sequence ID" value="NZ_JAXAFJ010000009.1"/>
</dbReference>
<evidence type="ECO:0000313" key="3">
    <source>
        <dbReference type="Proteomes" id="UP001274321"/>
    </source>
</evidence>
<dbReference type="NCBIfam" id="NF011984">
    <property type="entry name" value="PRK15446.1-5"/>
    <property type="match status" value="1"/>
</dbReference>
<name>A0ABU4RQT7_9HYPH</name>
<dbReference type="PANTHER" id="PTHR43135">
    <property type="entry name" value="ALPHA-D-RIBOSE 1-METHYLPHOSPHONATE 5-TRIPHOSPHATE DIPHOSPHATASE"/>
    <property type="match status" value="1"/>
</dbReference>
<accession>A0ABU4RQT7</accession>
<sequence length="379" mass="40003">MTTLLTNARLVLDDEVLTGTILYGPGGIEDVQPGLSALPHAVDVEGDFVSPGLIECHTDNLERHFVPRPGVIWPNPLAALLAHDAQVVASGMTTVYDAVVAGGYDDGKDYRPKILKTAVEAIRDARAAGLLRADHRLHLRCEATDPSMMERVEAGAEPSILALASLMDHTPGQRQWRDLAHYRRFVEGEGRSAEEVETIIAEQVRKGSEAARLNFARAAAFFRERGIPMASHDDTTPGHVAEAVAAGCTISEFPTTEEAARAAGDAGLVTIGGAPNVTRGGSHSGGVAVGALAATGLIRVLSSDYVPASLLQAVQVLVASHGMGLPAALAMVTSRPADMLGLADRGRLRPGLRADLLRFRLAGDTPVVREVMAGGQRVF</sequence>
<dbReference type="InterPro" id="IPR032466">
    <property type="entry name" value="Metal_Hydrolase"/>
</dbReference>
<dbReference type="Proteomes" id="UP001274321">
    <property type="component" value="Unassembled WGS sequence"/>
</dbReference>
<dbReference type="PIRSF" id="PIRSF038971">
    <property type="entry name" value="PhnM"/>
    <property type="match status" value="1"/>
</dbReference>
<dbReference type="SUPFAM" id="SSF51556">
    <property type="entry name" value="Metallo-dependent hydrolases"/>
    <property type="match status" value="1"/>
</dbReference>
<keyword evidence="3" id="KW-1185">Reference proteome</keyword>
<dbReference type="InterPro" id="IPR051781">
    <property type="entry name" value="Metallo-dep_Hydrolase"/>
</dbReference>
<evidence type="ECO:0000313" key="2">
    <source>
        <dbReference type="EMBL" id="MDX6807182.1"/>
    </source>
</evidence>
<dbReference type="InterPro" id="IPR011059">
    <property type="entry name" value="Metal-dep_hydrolase_composite"/>
</dbReference>
<dbReference type="EC" id="3.6.1.63" evidence="2"/>
<reference evidence="2 3" key="1">
    <citation type="submission" date="2023-11" db="EMBL/GenBank/DDBJ databases">
        <authorList>
            <person name="Bao R."/>
        </authorList>
    </citation>
    <scope>NUCLEOTIDE SEQUENCE [LARGE SCALE GENOMIC DNA]</scope>
    <source>
        <strain evidence="2 3">PJ23</strain>
    </source>
</reference>
<gene>
    <name evidence="2" type="ORF">SCD90_14010</name>
</gene>
<dbReference type="NCBIfam" id="TIGR02318">
    <property type="entry name" value="phosphono_phnM"/>
    <property type="match status" value="1"/>
</dbReference>
<dbReference type="Pfam" id="PF07969">
    <property type="entry name" value="Amidohydro_3"/>
    <property type="match status" value="1"/>
</dbReference>
<dbReference type="SUPFAM" id="SSF51338">
    <property type="entry name" value="Composite domain of metallo-dependent hydrolases"/>
    <property type="match status" value="1"/>
</dbReference>
<evidence type="ECO:0000259" key="1">
    <source>
        <dbReference type="Pfam" id="PF07969"/>
    </source>
</evidence>
<feature type="domain" description="Amidohydrolase 3" evidence="1">
    <location>
        <begin position="211"/>
        <end position="379"/>
    </location>
</feature>
<protein>
    <submittedName>
        <fullName evidence="2">Alpha-D-ribose 1-methylphosphonate 5-triphosphate diphosphatase</fullName>
        <ecNumber evidence="2">3.6.1.63</ecNumber>
    </submittedName>
</protein>
<keyword evidence="2" id="KW-0378">Hydrolase</keyword>
<dbReference type="Gene3D" id="2.30.40.10">
    <property type="entry name" value="Urease, subunit C, domain 1"/>
    <property type="match status" value="1"/>
</dbReference>
<dbReference type="Gene3D" id="3.20.20.140">
    <property type="entry name" value="Metal-dependent hydrolases"/>
    <property type="match status" value="2"/>
</dbReference>
<dbReference type="PANTHER" id="PTHR43135:SF3">
    <property type="entry name" value="ALPHA-D-RIBOSE 1-METHYLPHOSPHONATE 5-TRIPHOSPHATE DIPHOSPHATASE"/>
    <property type="match status" value="1"/>
</dbReference>